<evidence type="ECO:0000256" key="8">
    <source>
        <dbReference type="ARBA" id="ARBA00022694"/>
    </source>
</evidence>
<comment type="caution">
    <text evidence="13">The sequence shown here is derived from an EMBL/GenBank/DDBJ whole genome shotgun (WGS) entry which is preliminary data.</text>
</comment>
<organism evidence="13 14">
    <name type="scientific">Brassica napus</name>
    <name type="common">Rape</name>
    <dbReference type="NCBI Taxonomy" id="3708"/>
    <lineage>
        <taxon>Eukaryota</taxon>
        <taxon>Viridiplantae</taxon>
        <taxon>Streptophyta</taxon>
        <taxon>Embryophyta</taxon>
        <taxon>Tracheophyta</taxon>
        <taxon>Spermatophyta</taxon>
        <taxon>Magnoliopsida</taxon>
        <taxon>eudicotyledons</taxon>
        <taxon>Gunneridae</taxon>
        <taxon>Pentapetalae</taxon>
        <taxon>rosids</taxon>
        <taxon>malvids</taxon>
        <taxon>Brassicales</taxon>
        <taxon>Brassicaceae</taxon>
        <taxon>Brassiceae</taxon>
        <taxon>Brassica</taxon>
    </lineage>
</organism>
<dbReference type="InterPro" id="IPR037289">
    <property type="entry name" value="Elp2"/>
</dbReference>
<evidence type="ECO:0000256" key="3">
    <source>
        <dbReference type="ARBA" id="ARBA00005043"/>
    </source>
</evidence>
<evidence type="ECO:0000256" key="10">
    <source>
        <dbReference type="ARBA" id="ARBA00023242"/>
    </source>
</evidence>
<feature type="repeat" description="WD" evidence="11">
    <location>
        <begin position="383"/>
        <end position="408"/>
    </location>
</feature>
<evidence type="ECO:0000256" key="7">
    <source>
        <dbReference type="ARBA" id="ARBA00022574"/>
    </source>
</evidence>
<accession>A0ABQ7Y1T4</accession>
<dbReference type="InterPro" id="IPR036322">
    <property type="entry name" value="WD40_repeat_dom_sf"/>
</dbReference>
<feature type="compositionally biased region" description="Basic and acidic residues" evidence="12">
    <location>
        <begin position="32"/>
        <end position="50"/>
    </location>
</feature>
<dbReference type="SUPFAM" id="SSF50978">
    <property type="entry name" value="WD40 repeat-like"/>
    <property type="match status" value="1"/>
</dbReference>
<evidence type="ECO:0000313" key="14">
    <source>
        <dbReference type="Proteomes" id="UP000824890"/>
    </source>
</evidence>
<comment type="subcellular location">
    <subcellularLocation>
        <location evidence="2">Cytoplasm</location>
    </subcellularLocation>
    <subcellularLocation>
        <location evidence="1">Nucleus</location>
    </subcellularLocation>
</comment>
<dbReference type="PANTHER" id="PTHR44111">
    <property type="entry name" value="ELONGATOR COMPLEX PROTEIN 2"/>
    <property type="match status" value="1"/>
</dbReference>
<keyword evidence="14" id="KW-1185">Reference proteome</keyword>
<gene>
    <name evidence="13" type="ORF">HID58_079355</name>
</gene>
<sequence>MRSTLQFLARFAAAGEILLVKVSETEKQLRNLQSKRDVGKDRSGSNDRSETGCNREVNNNSWGASGLVSFGAQNAVAIFCPKTAQILTTLPGHKASVNCTHWLPSSKFAFKAKDLDRHYLLSGDTDGIIIIWELSTIITMCPVWFKQEWRHVRQLPQSHKKDGVVNLWEVSFPSQSSDECKVLCLDTLSVDSKAIVTLSLAELPLSPGRFVLAMGGLDNKIKLYFCLLGVLRGVATSGHWPPAAEHSICFNGQSEPLEEKISLRFILYGRNLINSMLMVMNSFLSAVTTTEPLLLHPVSKNRKLVQAQSAAMAEIWLWEVGTWKAVGRLQSHSLTVTHLEFSYNDTLLLSVSRDSHFSTMARLVTKSWQRLKHTRGSSGHVHGTQFATSSRDKTVKIWSVEKDARIKQVLALPQFGSSVTAVAWTVLDHKNKSGCIAVGMERGLIELWNIKIKETKEEGTTETAALALRLEPFMCHVSAVNRLAWRPTLPKLSFSKHHCTVYANSYVEIFYHINFSSLH</sequence>
<evidence type="ECO:0000256" key="12">
    <source>
        <dbReference type="SAM" id="MobiDB-lite"/>
    </source>
</evidence>
<keyword evidence="10" id="KW-0539">Nucleus</keyword>
<dbReference type="PANTHER" id="PTHR44111:SF1">
    <property type="entry name" value="ELONGATOR COMPLEX PROTEIN 2"/>
    <property type="match status" value="1"/>
</dbReference>
<dbReference type="EMBL" id="JAGKQM010000018">
    <property type="protein sequence ID" value="KAH0862144.1"/>
    <property type="molecule type" value="Genomic_DNA"/>
</dbReference>
<comment type="pathway">
    <text evidence="3">tRNA modification; 5-methoxycarbonylmethyl-2-thiouridine-tRNA biosynthesis.</text>
</comment>
<protein>
    <recommendedName>
        <fullName evidence="5">Elongator complex protein 2</fullName>
    </recommendedName>
</protein>
<evidence type="ECO:0000256" key="2">
    <source>
        <dbReference type="ARBA" id="ARBA00004496"/>
    </source>
</evidence>
<evidence type="ECO:0000256" key="11">
    <source>
        <dbReference type="PROSITE-ProRule" id="PRU00221"/>
    </source>
</evidence>
<name>A0ABQ7Y1T4_BRANA</name>
<evidence type="ECO:0000256" key="5">
    <source>
        <dbReference type="ARBA" id="ARBA00020267"/>
    </source>
</evidence>
<dbReference type="InterPro" id="IPR001680">
    <property type="entry name" value="WD40_rpt"/>
</dbReference>
<evidence type="ECO:0000256" key="6">
    <source>
        <dbReference type="ARBA" id="ARBA00022490"/>
    </source>
</evidence>
<evidence type="ECO:0000256" key="4">
    <source>
        <dbReference type="ARBA" id="ARBA00005881"/>
    </source>
</evidence>
<keyword evidence="7 11" id="KW-0853">WD repeat</keyword>
<reference evidence="13 14" key="1">
    <citation type="submission" date="2021-05" db="EMBL/GenBank/DDBJ databases">
        <title>Genome Assembly of Synthetic Allotetraploid Brassica napus Reveals Homoeologous Exchanges between Subgenomes.</title>
        <authorList>
            <person name="Davis J.T."/>
        </authorList>
    </citation>
    <scope>NUCLEOTIDE SEQUENCE [LARGE SCALE GENOMIC DNA]</scope>
    <source>
        <strain evidence="14">cv. Da-Ae</strain>
        <tissue evidence="13">Seedling</tissue>
    </source>
</reference>
<proteinExistence type="inferred from homology"/>
<evidence type="ECO:0000256" key="9">
    <source>
        <dbReference type="ARBA" id="ARBA00022737"/>
    </source>
</evidence>
<feature type="region of interest" description="Disordered" evidence="12">
    <location>
        <begin position="32"/>
        <end position="57"/>
    </location>
</feature>
<comment type="similarity">
    <text evidence="4">Belongs to the WD repeat ELP2 family.</text>
</comment>
<keyword evidence="9" id="KW-0677">Repeat</keyword>
<evidence type="ECO:0000256" key="1">
    <source>
        <dbReference type="ARBA" id="ARBA00004123"/>
    </source>
</evidence>
<dbReference type="Gene3D" id="2.130.10.10">
    <property type="entry name" value="YVTN repeat-like/Quinoprotein amine dehydrogenase"/>
    <property type="match status" value="3"/>
</dbReference>
<dbReference type="Proteomes" id="UP000824890">
    <property type="component" value="Unassembled WGS sequence"/>
</dbReference>
<keyword evidence="8" id="KW-0819">tRNA processing</keyword>
<keyword evidence="6" id="KW-0963">Cytoplasm</keyword>
<dbReference type="PROSITE" id="PS50082">
    <property type="entry name" value="WD_REPEATS_2"/>
    <property type="match status" value="1"/>
</dbReference>
<evidence type="ECO:0000313" key="13">
    <source>
        <dbReference type="EMBL" id="KAH0862144.1"/>
    </source>
</evidence>
<dbReference type="SMART" id="SM00320">
    <property type="entry name" value="WD40"/>
    <property type="match status" value="4"/>
</dbReference>
<dbReference type="InterPro" id="IPR015943">
    <property type="entry name" value="WD40/YVTN_repeat-like_dom_sf"/>
</dbReference>
<dbReference type="Pfam" id="PF00400">
    <property type="entry name" value="WD40"/>
    <property type="match status" value="3"/>
</dbReference>